<feature type="binding site" evidence="14">
    <location>
        <begin position="211"/>
        <end position="218"/>
    </location>
    <ligand>
        <name>ATP</name>
        <dbReference type="ChEBI" id="CHEBI:30616"/>
    </ligand>
</feature>
<dbReference type="Pfam" id="PF01434">
    <property type="entry name" value="Peptidase_M41"/>
    <property type="match status" value="1"/>
</dbReference>
<evidence type="ECO:0000259" key="17">
    <source>
        <dbReference type="SMART" id="SM00382"/>
    </source>
</evidence>
<comment type="cofactor">
    <cofactor evidence="14">
        <name>Zn(2+)</name>
        <dbReference type="ChEBI" id="CHEBI:29105"/>
    </cofactor>
    <text evidence="14">Binds 1 zinc ion per subunit.</text>
</comment>
<dbReference type="EC" id="3.4.24.-" evidence="14"/>
<comment type="similarity">
    <text evidence="13 14">In the central section; belongs to the AAA ATPase family.</text>
</comment>
<comment type="function">
    <text evidence="14">Acts as a processive, ATP-dependent zinc metallopeptidase for both cytoplasmic and membrane proteins. Plays a role in the quality control of integral membrane proteins.</text>
</comment>
<evidence type="ECO:0000313" key="19">
    <source>
        <dbReference type="Proteomes" id="UP000280296"/>
    </source>
</evidence>
<dbReference type="GO" id="GO:0004222">
    <property type="term" value="F:metalloendopeptidase activity"/>
    <property type="evidence" value="ECO:0007669"/>
    <property type="project" value="InterPro"/>
</dbReference>
<dbReference type="InterPro" id="IPR005936">
    <property type="entry name" value="FtsH"/>
</dbReference>
<evidence type="ECO:0000313" key="18">
    <source>
        <dbReference type="EMBL" id="RUL85955.1"/>
    </source>
</evidence>
<keyword evidence="8 14" id="KW-0862">Zinc</keyword>
<evidence type="ECO:0000256" key="8">
    <source>
        <dbReference type="ARBA" id="ARBA00022833"/>
    </source>
</evidence>
<dbReference type="GO" id="GO:0006508">
    <property type="term" value="P:proteolysis"/>
    <property type="evidence" value="ECO:0007669"/>
    <property type="project" value="UniProtKB-KW"/>
</dbReference>
<keyword evidence="5 14" id="KW-0479">Metal-binding</keyword>
<feature type="transmembrane region" description="Helical" evidence="14">
    <location>
        <begin position="121"/>
        <end position="141"/>
    </location>
</feature>
<dbReference type="PROSITE" id="PS51257">
    <property type="entry name" value="PROKAR_LIPOPROTEIN"/>
    <property type="match status" value="1"/>
</dbReference>
<evidence type="ECO:0000256" key="11">
    <source>
        <dbReference type="ARBA" id="ARBA00023049"/>
    </source>
</evidence>
<feature type="binding site" evidence="14">
    <location>
        <position position="433"/>
    </location>
    <ligand>
        <name>Zn(2+)</name>
        <dbReference type="ChEBI" id="CHEBI:29105"/>
        <note>catalytic</note>
    </ligand>
</feature>
<dbReference type="GO" id="GO:0016887">
    <property type="term" value="F:ATP hydrolysis activity"/>
    <property type="evidence" value="ECO:0007669"/>
    <property type="project" value="UniProtKB-UniRule"/>
</dbReference>
<evidence type="ECO:0000256" key="7">
    <source>
        <dbReference type="ARBA" id="ARBA00022801"/>
    </source>
</evidence>
<reference evidence="18 19" key="2">
    <citation type="submission" date="2019-01" db="EMBL/GenBank/DDBJ databases">
        <title>Tautonia sociabilis, a novel thermotolerant planctomycete of Isosphaeraceae family, isolated from a 4000 m deep subterranean habitat.</title>
        <authorList>
            <person name="Kovaleva O.L."/>
            <person name="Elcheninov A.G."/>
            <person name="Van Heerden E."/>
            <person name="Toshchakov S.V."/>
            <person name="Novikov A."/>
            <person name="Bonch-Osmolovskaya E.A."/>
            <person name="Kublanov I.V."/>
        </authorList>
    </citation>
    <scope>NUCLEOTIDE SEQUENCE [LARGE SCALE GENOMIC DNA]</scope>
    <source>
        <strain evidence="18 19">GM2012</strain>
    </source>
</reference>
<dbReference type="EMBL" id="RYZH01000035">
    <property type="protein sequence ID" value="RUL85955.1"/>
    <property type="molecule type" value="Genomic_DNA"/>
</dbReference>
<dbReference type="FunFam" id="3.40.50.300:FF:000001">
    <property type="entry name" value="ATP-dependent zinc metalloprotease FtsH"/>
    <property type="match status" value="1"/>
</dbReference>
<keyword evidence="3 14" id="KW-0645">Protease</keyword>
<dbReference type="RefSeq" id="WP_126726746.1">
    <property type="nucleotide sequence ID" value="NZ_RYZH01000035.1"/>
</dbReference>
<evidence type="ECO:0000256" key="6">
    <source>
        <dbReference type="ARBA" id="ARBA00022741"/>
    </source>
</evidence>
<comment type="caution">
    <text evidence="14">Lacks conserved residue(s) required for the propagation of feature annotation.</text>
</comment>
<feature type="binding site" evidence="14">
    <location>
        <position position="510"/>
    </location>
    <ligand>
        <name>Zn(2+)</name>
        <dbReference type="ChEBI" id="CHEBI:29105"/>
        <note>catalytic</note>
    </ligand>
</feature>
<dbReference type="InterPro" id="IPR003593">
    <property type="entry name" value="AAA+_ATPase"/>
</dbReference>
<dbReference type="PANTHER" id="PTHR23076:SF97">
    <property type="entry name" value="ATP-DEPENDENT ZINC METALLOPROTEASE YME1L1"/>
    <property type="match status" value="1"/>
</dbReference>
<comment type="similarity">
    <text evidence="15">Belongs to the AAA ATPase family.</text>
</comment>
<evidence type="ECO:0000256" key="4">
    <source>
        <dbReference type="ARBA" id="ARBA00022692"/>
    </source>
</evidence>
<proteinExistence type="inferred from homology"/>
<dbReference type="CDD" id="cd19501">
    <property type="entry name" value="RecA-like_FtsH"/>
    <property type="match status" value="1"/>
</dbReference>
<feature type="binding site" evidence="14">
    <location>
        <position position="437"/>
    </location>
    <ligand>
        <name>Zn(2+)</name>
        <dbReference type="ChEBI" id="CHEBI:29105"/>
        <note>catalytic</note>
    </ligand>
</feature>
<dbReference type="OrthoDB" id="9809379at2"/>
<evidence type="ECO:0000256" key="15">
    <source>
        <dbReference type="RuleBase" id="RU003651"/>
    </source>
</evidence>
<dbReference type="GO" id="GO:0005524">
    <property type="term" value="F:ATP binding"/>
    <property type="evidence" value="ECO:0007669"/>
    <property type="project" value="UniProtKB-UniRule"/>
</dbReference>
<dbReference type="SUPFAM" id="SSF52540">
    <property type="entry name" value="P-loop containing nucleoside triphosphate hydrolases"/>
    <property type="match status" value="1"/>
</dbReference>
<dbReference type="AlphaFoldDB" id="A0A432MGQ4"/>
<keyword evidence="19" id="KW-1185">Reference proteome</keyword>
<dbReference type="Proteomes" id="UP000280296">
    <property type="component" value="Unassembled WGS sequence"/>
</dbReference>
<feature type="region of interest" description="Disordered" evidence="16">
    <location>
        <begin position="603"/>
        <end position="635"/>
    </location>
</feature>
<evidence type="ECO:0000256" key="13">
    <source>
        <dbReference type="ARBA" id="ARBA00061570"/>
    </source>
</evidence>
<dbReference type="InterPro" id="IPR000642">
    <property type="entry name" value="Peptidase_M41"/>
</dbReference>
<dbReference type="GO" id="GO:0008270">
    <property type="term" value="F:zinc ion binding"/>
    <property type="evidence" value="ECO:0007669"/>
    <property type="project" value="UniProtKB-UniRule"/>
</dbReference>
<dbReference type="Gene3D" id="1.10.8.60">
    <property type="match status" value="1"/>
</dbReference>
<dbReference type="NCBIfam" id="TIGR01241">
    <property type="entry name" value="FtsH_fam"/>
    <property type="match status" value="1"/>
</dbReference>
<reference evidence="18 19" key="1">
    <citation type="submission" date="2018-12" db="EMBL/GenBank/DDBJ databases">
        <authorList>
            <person name="Toschakov S.V."/>
        </authorList>
    </citation>
    <scope>NUCLEOTIDE SEQUENCE [LARGE SCALE GENOMIC DNA]</scope>
    <source>
        <strain evidence="18 19">GM2012</strain>
    </source>
</reference>
<protein>
    <recommendedName>
        <fullName evidence="14">ATP-dependent zinc metalloprotease FtsH</fullName>
        <ecNumber evidence="14">3.4.24.-</ecNumber>
    </recommendedName>
</protein>
<dbReference type="Pfam" id="PF17862">
    <property type="entry name" value="AAA_lid_3"/>
    <property type="match status" value="1"/>
</dbReference>
<dbReference type="GO" id="GO:0004176">
    <property type="term" value="F:ATP-dependent peptidase activity"/>
    <property type="evidence" value="ECO:0007669"/>
    <property type="project" value="InterPro"/>
</dbReference>
<dbReference type="PROSITE" id="PS00674">
    <property type="entry name" value="AAA"/>
    <property type="match status" value="1"/>
</dbReference>
<evidence type="ECO:0000256" key="16">
    <source>
        <dbReference type="SAM" id="MobiDB-lite"/>
    </source>
</evidence>
<dbReference type="InterPro" id="IPR041569">
    <property type="entry name" value="AAA_lid_3"/>
</dbReference>
<evidence type="ECO:0000256" key="1">
    <source>
        <dbReference type="ARBA" id="ARBA00004370"/>
    </source>
</evidence>
<dbReference type="PANTHER" id="PTHR23076">
    <property type="entry name" value="METALLOPROTEASE M41 FTSH"/>
    <property type="match status" value="1"/>
</dbReference>
<feature type="active site" evidence="14">
    <location>
        <position position="434"/>
    </location>
</feature>
<dbReference type="SMART" id="SM00382">
    <property type="entry name" value="AAA"/>
    <property type="match status" value="1"/>
</dbReference>
<comment type="subcellular location">
    <subcellularLocation>
        <location evidence="14">Cell membrane</location>
        <topology evidence="14">Multi-pass membrane protein</topology>
        <orientation evidence="14">Cytoplasmic side</orientation>
    </subcellularLocation>
    <subcellularLocation>
        <location evidence="1">Membrane</location>
    </subcellularLocation>
</comment>
<dbReference type="InterPro" id="IPR003959">
    <property type="entry name" value="ATPase_AAA_core"/>
</dbReference>
<name>A0A432MGQ4_9BACT</name>
<keyword evidence="4 14" id="KW-0812">Transmembrane</keyword>
<evidence type="ECO:0000256" key="2">
    <source>
        <dbReference type="ARBA" id="ARBA00010044"/>
    </source>
</evidence>
<dbReference type="FunFam" id="1.10.8.60:FF:000001">
    <property type="entry name" value="ATP-dependent zinc metalloprotease FtsH"/>
    <property type="match status" value="1"/>
</dbReference>
<evidence type="ECO:0000256" key="14">
    <source>
        <dbReference type="HAMAP-Rule" id="MF_01458"/>
    </source>
</evidence>
<comment type="caution">
    <text evidence="18">The sequence shown here is derived from an EMBL/GenBank/DDBJ whole genome shotgun (WGS) entry which is preliminary data.</text>
</comment>
<dbReference type="Gene3D" id="1.20.58.760">
    <property type="entry name" value="Peptidase M41"/>
    <property type="match status" value="1"/>
</dbReference>
<accession>A0A432MGQ4</accession>
<evidence type="ECO:0000256" key="5">
    <source>
        <dbReference type="ARBA" id="ARBA00022723"/>
    </source>
</evidence>
<keyword evidence="12 14" id="KW-0472">Membrane</keyword>
<evidence type="ECO:0000256" key="10">
    <source>
        <dbReference type="ARBA" id="ARBA00022989"/>
    </source>
</evidence>
<keyword evidence="10 14" id="KW-1133">Transmembrane helix</keyword>
<comment type="subunit">
    <text evidence="14">Homohexamer.</text>
</comment>
<dbReference type="GO" id="GO:0005886">
    <property type="term" value="C:plasma membrane"/>
    <property type="evidence" value="ECO:0007669"/>
    <property type="project" value="UniProtKB-SubCell"/>
</dbReference>
<dbReference type="InterPro" id="IPR027417">
    <property type="entry name" value="P-loop_NTPase"/>
</dbReference>
<comment type="similarity">
    <text evidence="2 14">In the C-terminal section; belongs to the peptidase M41 family.</text>
</comment>
<keyword evidence="11 14" id="KW-0482">Metalloprotease</keyword>
<dbReference type="Gene3D" id="3.40.50.300">
    <property type="entry name" value="P-loop containing nucleotide triphosphate hydrolases"/>
    <property type="match status" value="1"/>
</dbReference>
<sequence>MSPKKSNAPRPAPGPWRALAGFLAVAVILACLAVAGALTQRSSPAESWTYGTFRRALVAGRIESVRLGPRSLTAILAEPGPDGRPRRVRVTWAGSQADPALLGLLDEHVTDFGFDRDITPLASGVATLGLALLLLLGLFLITRGGGLGPAMAFTRGKPRARAGTDRQVTFGDVAGQDEAVEELQEVVDFLRTPERYAALGGRIPKGVLLIGPPGTGKTLLARAVAGEAGVPFFALSGSDFMEMYVGVGAARVRNLFAKAEAKAPCLIFIDEIDAIGKTRSGGATGAQDERDQTLNQLLVAMDGFDPNSGVIVMAATNRPETLDPALVRPGRFDRHIRVDRPDLLGREAILKVHSRTVPLCDRLDLRQVAAMTSGFAGAELANLVNEAALIAARKGKDRVDRLDFEQGFERLLAGPEKRGRAMHRDDRRRIAVHEAGHALVSASLPGTDPVHKVTIIGRGNGMGGFTMYRPEEDRFLHTSEWLMHCLAGLLGGTAAEELALGSISDGATSDLQRATEIARRMVTDFGMSPTLGRVCYADHPAGPSWSEHTLLEIDREVRRFLDEALELSRAVLRRRADALVALTERLLERETIDAAELAELLDRHPDPSAIGTSPDPIRPSGSTPEASRPDEIGCS</sequence>
<keyword evidence="9 14" id="KW-0067">ATP-binding</keyword>
<dbReference type="InterPro" id="IPR003960">
    <property type="entry name" value="ATPase_AAA_CS"/>
</dbReference>
<keyword evidence="7 14" id="KW-0378">Hydrolase</keyword>
<keyword evidence="14" id="KW-1003">Cell membrane</keyword>
<dbReference type="SUPFAM" id="SSF140990">
    <property type="entry name" value="FtsH protease domain-like"/>
    <property type="match status" value="1"/>
</dbReference>
<dbReference type="InterPro" id="IPR037219">
    <property type="entry name" value="Peptidase_M41-like"/>
</dbReference>
<dbReference type="Pfam" id="PF00004">
    <property type="entry name" value="AAA"/>
    <property type="match status" value="1"/>
</dbReference>
<gene>
    <name evidence="18" type="primary">hflB</name>
    <name evidence="14" type="synonym">ftsH</name>
    <name evidence="18" type="ORF">TsocGM_17465</name>
</gene>
<dbReference type="HAMAP" id="MF_01458">
    <property type="entry name" value="FtsH"/>
    <property type="match status" value="1"/>
</dbReference>
<evidence type="ECO:0000256" key="9">
    <source>
        <dbReference type="ARBA" id="ARBA00022840"/>
    </source>
</evidence>
<evidence type="ECO:0000256" key="3">
    <source>
        <dbReference type="ARBA" id="ARBA00022670"/>
    </source>
</evidence>
<dbReference type="GO" id="GO:0030163">
    <property type="term" value="P:protein catabolic process"/>
    <property type="evidence" value="ECO:0007669"/>
    <property type="project" value="UniProtKB-UniRule"/>
</dbReference>
<evidence type="ECO:0000256" key="12">
    <source>
        <dbReference type="ARBA" id="ARBA00023136"/>
    </source>
</evidence>
<dbReference type="FunFam" id="1.20.58.760:FF:000001">
    <property type="entry name" value="ATP-dependent zinc metalloprotease FtsH"/>
    <property type="match status" value="1"/>
</dbReference>
<organism evidence="18 19">
    <name type="scientific">Tautonia sociabilis</name>
    <dbReference type="NCBI Taxonomy" id="2080755"/>
    <lineage>
        <taxon>Bacteria</taxon>
        <taxon>Pseudomonadati</taxon>
        <taxon>Planctomycetota</taxon>
        <taxon>Planctomycetia</taxon>
        <taxon>Isosphaerales</taxon>
        <taxon>Isosphaeraceae</taxon>
        <taxon>Tautonia</taxon>
    </lineage>
</organism>
<keyword evidence="6 14" id="KW-0547">Nucleotide-binding</keyword>
<feature type="domain" description="AAA+ ATPase" evidence="17">
    <location>
        <begin position="203"/>
        <end position="342"/>
    </location>
</feature>